<feature type="compositionally biased region" description="Acidic residues" evidence="1">
    <location>
        <begin position="94"/>
        <end position="109"/>
    </location>
</feature>
<sequence>MIFHASNPDSSERTIGAAIIDDSDAGLATTAPSNGDDDGLISEASGLSSFGPGSNSSFLSVGSESGASMAFNTEDVSLEDSEDEVDVCNAEHNVDDETEDDVDADSDCD</sequence>
<dbReference type="EMBL" id="SGPK01000727">
    <property type="protein sequence ID" value="THG98650.1"/>
    <property type="molecule type" value="Genomic_DNA"/>
</dbReference>
<comment type="caution">
    <text evidence="2">The sequence shown here is derived from an EMBL/GenBank/DDBJ whole genome shotgun (WGS) entry which is preliminary data.</text>
</comment>
<feature type="region of interest" description="Disordered" evidence="1">
    <location>
        <begin position="90"/>
        <end position="109"/>
    </location>
</feature>
<evidence type="ECO:0000256" key="1">
    <source>
        <dbReference type="SAM" id="MobiDB-lite"/>
    </source>
</evidence>
<accession>A0A4S4KKW5</accession>
<organism evidence="2 3">
    <name type="scientific">Phellinidium pouzarii</name>
    <dbReference type="NCBI Taxonomy" id="167371"/>
    <lineage>
        <taxon>Eukaryota</taxon>
        <taxon>Fungi</taxon>
        <taxon>Dikarya</taxon>
        <taxon>Basidiomycota</taxon>
        <taxon>Agaricomycotina</taxon>
        <taxon>Agaricomycetes</taxon>
        <taxon>Hymenochaetales</taxon>
        <taxon>Hymenochaetaceae</taxon>
        <taxon>Phellinidium</taxon>
    </lineage>
</organism>
<reference evidence="2 3" key="1">
    <citation type="submission" date="2019-02" db="EMBL/GenBank/DDBJ databases">
        <title>Genome sequencing of the rare red list fungi Phellinidium pouzarii.</title>
        <authorList>
            <person name="Buettner E."/>
            <person name="Kellner H."/>
        </authorList>
    </citation>
    <scope>NUCLEOTIDE SEQUENCE [LARGE SCALE GENOMIC DNA]</scope>
    <source>
        <strain evidence="2 3">DSM 108285</strain>
    </source>
</reference>
<keyword evidence="3" id="KW-1185">Reference proteome</keyword>
<gene>
    <name evidence="2" type="ORF">EW145_g7391</name>
</gene>
<dbReference type="AlphaFoldDB" id="A0A4S4KKW5"/>
<evidence type="ECO:0000313" key="3">
    <source>
        <dbReference type="Proteomes" id="UP000308199"/>
    </source>
</evidence>
<protein>
    <submittedName>
        <fullName evidence="2">Uncharacterized protein</fullName>
    </submittedName>
</protein>
<evidence type="ECO:0000313" key="2">
    <source>
        <dbReference type="EMBL" id="THG98650.1"/>
    </source>
</evidence>
<name>A0A4S4KKW5_9AGAM</name>
<feature type="compositionally biased region" description="Polar residues" evidence="1">
    <location>
        <begin position="45"/>
        <end position="63"/>
    </location>
</feature>
<proteinExistence type="predicted"/>
<feature type="region of interest" description="Disordered" evidence="1">
    <location>
        <begin position="25"/>
        <end position="63"/>
    </location>
</feature>
<dbReference type="Proteomes" id="UP000308199">
    <property type="component" value="Unassembled WGS sequence"/>
</dbReference>